<evidence type="ECO:0000313" key="5">
    <source>
        <dbReference type="Proteomes" id="UP001294412"/>
    </source>
</evidence>
<dbReference type="Pfam" id="PF00563">
    <property type="entry name" value="EAL"/>
    <property type="match status" value="1"/>
</dbReference>
<dbReference type="SUPFAM" id="SSF55073">
    <property type="entry name" value="Nucleotide cyclase"/>
    <property type="match status" value="1"/>
</dbReference>
<evidence type="ECO:0000313" key="4">
    <source>
        <dbReference type="EMBL" id="MDY8107661.1"/>
    </source>
</evidence>
<dbReference type="Gene3D" id="3.20.20.450">
    <property type="entry name" value="EAL domain"/>
    <property type="match status" value="1"/>
</dbReference>
<feature type="transmembrane region" description="Helical" evidence="1">
    <location>
        <begin position="44"/>
        <end position="64"/>
    </location>
</feature>
<dbReference type="InterPro" id="IPR035919">
    <property type="entry name" value="EAL_sf"/>
</dbReference>
<dbReference type="PANTHER" id="PTHR33121">
    <property type="entry name" value="CYCLIC DI-GMP PHOSPHODIESTERASE PDEF"/>
    <property type="match status" value="1"/>
</dbReference>
<evidence type="ECO:0000256" key="1">
    <source>
        <dbReference type="SAM" id="Phobius"/>
    </source>
</evidence>
<dbReference type="PANTHER" id="PTHR33121:SF70">
    <property type="entry name" value="SIGNALING PROTEIN YKOW"/>
    <property type="match status" value="1"/>
</dbReference>
<dbReference type="InterPro" id="IPR000160">
    <property type="entry name" value="GGDEF_dom"/>
</dbReference>
<dbReference type="PROSITE" id="PS50887">
    <property type="entry name" value="GGDEF"/>
    <property type="match status" value="1"/>
</dbReference>
<dbReference type="RefSeq" id="WP_322184868.1">
    <property type="nucleotide sequence ID" value="NZ_JAXLPB010000001.1"/>
</dbReference>
<sequence length="672" mass="75283">MSDTVLNENVQAELALPWYAGRRRELVRLYDERREASRRSATRYTMWVAVIIYTGFALADYFLIYDVFVLTVLVRFTFGALTLAVTEFMFRSRSSADMIDDICGLAIIACYAAWLFSATQTADVLALSYYLVYGALFMMVASLFFDFPIPIALRTCLAILAGGLVSVYWIPQPMENYGLAFAIFYFGCFAAVSYVNWKLDRERYYVFLNALKAEIGQREVEKRGNDLLMLSRTDPLTGLFNRRATDEKLARFWQGWLQSEQSFAILLIDVDYFKPYNDHYGHQNGDECLVRLADVFSSIARSRDCATGRYGGEEFIFIMPTDDLPSVIELAETIRTSVERLGLLHDMRPDGRKAVTISIGAAVCHSSQSDTIEALIHEADRALYRAKDQGRNRIEIFDPSHLSRQHGGEDIAALLEKAIDTGLVSLVYQPVVDLRTGRTVALEALMRLERPDGGTIGPNIFIPIAESTGQIVSIGRWALLTACRDVLVADRAPIVSVNISIVQLKTPGFALYTAALLGRLKINPARLALEIRRSQAIEEFPEALGALAELRKIGVKIWLDDFGTVSSGLSWLKARNFDSIKIDRSFLAETMNARDRTILSDLIRMVRHRGNDVIIAGVETEKQVELLKTYDVAYAQGFQFHRPASLAALEASGAIDAAAPTEEPRIDRAKTR</sequence>
<reference evidence="4 5" key="1">
    <citation type="submission" date="2023-12" db="EMBL/GenBank/DDBJ databases">
        <title>Description of Novel Strain Fulvimarina sp. 2208YS6-2-32 isolated from Uroteuthis (Photololigo) edulis.</title>
        <authorList>
            <person name="Park J.-S."/>
        </authorList>
    </citation>
    <scope>NUCLEOTIDE SEQUENCE [LARGE SCALE GENOMIC DNA]</scope>
    <source>
        <strain evidence="4 5">2208YS6-2-32</strain>
    </source>
</reference>
<evidence type="ECO:0000259" key="3">
    <source>
        <dbReference type="PROSITE" id="PS50887"/>
    </source>
</evidence>
<evidence type="ECO:0000259" key="2">
    <source>
        <dbReference type="PROSITE" id="PS50883"/>
    </source>
</evidence>
<dbReference type="CDD" id="cd01948">
    <property type="entry name" value="EAL"/>
    <property type="match status" value="1"/>
</dbReference>
<dbReference type="SUPFAM" id="SSF141868">
    <property type="entry name" value="EAL domain-like"/>
    <property type="match status" value="1"/>
</dbReference>
<keyword evidence="1" id="KW-0472">Membrane</keyword>
<feature type="transmembrane region" description="Helical" evidence="1">
    <location>
        <begin position="177"/>
        <end position="197"/>
    </location>
</feature>
<feature type="transmembrane region" description="Helical" evidence="1">
    <location>
        <begin position="127"/>
        <end position="145"/>
    </location>
</feature>
<dbReference type="InterPro" id="IPR001633">
    <property type="entry name" value="EAL_dom"/>
</dbReference>
<feature type="domain" description="GGDEF" evidence="3">
    <location>
        <begin position="261"/>
        <end position="399"/>
    </location>
</feature>
<dbReference type="SMART" id="SM00267">
    <property type="entry name" value="GGDEF"/>
    <property type="match status" value="1"/>
</dbReference>
<feature type="transmembrane region" description="Helical" evidence="1">
    <location>
        <begin position="152"/>
        <end position="171"/>
    </location>
</feature>
<comment type="caution">
    <text evidence="4">The sequence shown here is derived from an EMBL/GenBank/DDBJ whole genome shotgun (WGS) entry which is preliminary data.</text>
</comment>
<protein>
    <submittedName>
        <fullName evidence="4">EAL domain-containing protein</fullName>
    </submittedName>
</protein>
<organism evidence="4 5">
    <name type="scientific">Fulvimarina uroteuthidis</name>
    <dbReference type="NCBI Taxonomy" id="3098149"/>
    <lineage>
        <taxon>Bacteria</taxon>
        <taxon>Pseudomonadati</taxon>
        <taxon>Pseudomonadota</taxon>
        <taxon>Alphaproteobacteria</taxon>
        <taxon>Hyphomicrobiales</taxon>
        <taxon>Aurantimonadaceae</taxon>
        <taxon>Fulvimarina</taxon>
    </lineage>
</organism>
<keyword evidence="1" id="KW-0812">Transmembrane</keyword>
<feature type="domain" description="EAL" evidence="2">
    <location>
        <begin position="408"/>
        <end position="657"/>
    </location>
</feature>
<dbReference type="Proteomes" id="UP001294412">
    <property type="component" value="Unassembled WGS sequence"/>
</dbReference>
<dbReference type="CDD" id="cd01949">
    <property type="entry name" value="GGDEF"/>
    <property type="match status" value="1"/>
</dbReference>
<proteinExistence type="predicted"/>
<dbReference type="InterPro" id="IPR050706">
    <property type="entry name" value="Cyclic-di-GMP_PDE-like"/>
</dbReference>
<name>A0ABU5I0G6_9HYPH</name>
<dbReference type="Gene3D" id="3.30.70.270">
    <property type="match status" value="1"/>
</dbReference>
<dbReference type="InterPro" id="IPR043128">
    <property type="entry name" value="Rev_trsase/Diguanyl_cyclase"/>
</dbReference>
<dbReference type="NCBIfam" id="TIGR00254">
    <property type="entry name" value="GGDEF"/>
    <property type="match status" value="1"/>
</dbReference>
<accession>A0ABU5I0G6</accession>
<keyword evidence="5" id="KW-1185">Reference proteome</keyword>
<dbReference type="SMART" id="SM00052">
    <property type="entry name" value="EAL"/>
    <property type="match status" value="1"/>
</dbReference>
<dbReference type="EMBL" id="JAXLPB010000001">
    <property type="protein sequence ID" value="MDY8107661.1"/>
    <property type="molecule type" value="Genomic_DNA"/>
</dbReference>
<gene>
    <name evidence="4" type="ORF">U0C82_00670</name>
</gene>
<feature type="transmembrane region" description="Helical" evidence="1">
    <location>
        <begin position="102"/>
        <end position="121"/>
    </location>
</feature>
<keyword evidence="1" id="KW-1133">Transmembrane helix</keyword>
<dbReference type="PROSITE" id="PS50883">
    <property type="entry name" value="EAL"/>
    <property type="match status" value="1"/>
</dbReference>
<dbReference type="Pfam" id="PF00990">
    <property type="entry name" value="GGDEF"/>
    <property type="match status" value="1"/>
</dbReference>
<dbReference type="InterPro" id="IPR029787">
    <property type="entry name" value="Nucleotide_cyclase"/>
</dbReference>